<gene>
    <name evidence="1" type="ORF">NSCI0253_LOCUS9864</name>
</gene>
<protein>
    <submittedName>
        <fullName evidence="1">Uncharacterized protein</fullName>
    </submittedName>
</protein>
<reference evidence="1" key="1">
    <citation type="submission" date="2021-01" db="EMBL/GenBank/DDBJ databases">
        <authorList>
            <person name="Corre E."/>
            <person name="Pelletier E."/>
            <person name="Niang G."/>
            <person name="Scheremetjew M."/>
            <person name="Finn R."/>
            <person name="Kale V."/>
            <person name="Holt S."/>
            <person name="Cochrane G."/>
            <person name="Meng A."/>
            <person name="Brown T."/>
            <person name="Cohen L."/>
        </authorList>
    </citation>
    <scope>NUCLEOTIDE SEQUENCE</scope>
</reference>
<sequence length="154" mass="17225">MRCLTFSSGFSLDVALSVSAKTFQRETLVGRCAQYQCRFFSRSPVGSLQLCQTFGVVDQGARQTELEYNSYTPLMQTKKVKTQTQTSTDSQGTCSHVACGTFLSGSPEDKSSWRLDPRWLSYCQAQVSRDVWLFDVADAITLQQRSFIATPDDC</sequence>
<organism evidence="1">
    <name type="scientific">Noctiluca scintillans</name>
    <name type="common">Sea sparkle</name>
    <name type="synonym">Red tide dinoflagellate</name>
    <dbReference type="NCBI Taxonomy" id="2966"/>
    <lineage>
        <taxon>Eukaryota</taxon>
        <taxon>Sar</taxon>
        <taxon>Alveolata</taxon>
        <taxon>Dinophyceae</taxon>
        <taxon>Noctilucales</taxon>
        <taxon>Noctilucaceae</taxon>
        <taxon>Noctiluca</taxon>
    </lineage>
</organism>
<name>A0A7S0ZXI1_NOCSC</name>
<proteinExistence type="predicted"/>
<dbReference type="EMBL" id="HBFQ01014242">
    <property type="protein sequence ID" value="CAD8835516.1"/>
    <property type="molecule type" value="Transcribed_RNA"/>
</dbReference>
<evidence type="ECO:0000313" key="1">
    <source>
        <dbReference type="EMBL" id="CAD8835516.1"/>
    </source>
</evidence>
<accession>A0A7S0ZXI1</accession>
<dbReference type="AlphaFoldDB" id="A0A7S0ZXI1"/>